<evidence type="ECO:0000313" key="1">
    <source>
        <dbReference type="EMBL" id="ASU36319.1"/>
    </source>
</evidence>
<dbReference type="KEGG" id="muc:MuYL_4434"/>
<dbReference type="AlphaFoldDB" id="A0A223P2E5"/>
<dbReference type="Proteomes" id="UP000215002">
    <property type="component" value="Chromosome"/>
</dbReference>
<name>A0A223P2E5_9SPHI</name>
<protein>
    <submittedName>
        <fullName evidence="1">Uncharacterized protein</fullName>
    </submittedName>
</protein>
<sequence>MNRSIYKYPASLLQGLLTAFLLFTISCKPHVPERVQFEEKRKEDAVKAKALLKSIQGIRYTEVKRTFDNGLSFSAVGYQLVPEWRISFPSTDSVNIYSPRKHRFLNTPVIFDHDSVYNVAWAWLKLKYIKKDSIQFMVLHVHDNVIQEEKTHVYMTFYTNDYIKNVLHADTANMLKPSRKDTNFIKAKILKAHNTIDSAFAGTEPAILKARSPLISIKKEITPEGDVDGGMSFDDYLSPTYNITIKKAYDNFNYIFTAYVDEKGILVFRKANQAMYPEFKVATLAAMTGITDGYLKLYMDVTPAKTLGIPHNSIVILNVTGIKK</sequence>
<evidence type="ECO:0000313" key="2">
    <source>
        <dbReference type="Proteomes" id="UP000215002"/>
    </source>
</evidence>
<dbReference type="PROSITE" id="PS51257">
    <property type="entry name" value="PROKAR_LIPOPROTEIN"/>
    <property type="match status" value="1"/>
</dbReference>
<accession>A0A223P2E5</accession>
<dbReference type="EMBL" id="CP022743">
    <property type="protein sequence ID" value="ASU36319.1"/>
    <property type="molecule type" value="Genomic_DNA"/>
</dbReference>
<reference evidence="1 2" key="1">
    <citation type="submission" date="2017-08" db="EMBL/GenBank/DDBJ databases">
        <title>Complete genome sequence of Mucilaginibacter sp. strain BJC16-A31.</title>
        <authorList>
            <consortium name="Henan University of Science and Technology"/>
            <person name="You X."/>
        </authorList>
    </citation>
    <scope>NUCLEOTIDE SEQUENCE [LARGE SCALE GENOMIC DNA]</scope>
    <source>
        <strain evidence="1 2">BJC16-A31</strain>
    </source>
</reference>
<dbReference type="RefSeq" id="WP_094572350.1">
    <property type="nucleotide sequence ID" value="NZ_CP022743.1"/>
</dbReference>
<gene>
    <name evidence="1" type="ORF">MuYL_4434</name>
</gene>
<organism evidence="1 2">
    <name type="scientific">Mucilaginibacter xinganensis</name>
    <dbReference type="NCBI Taxonomy" id="1234841"/>
    <lineage>
        <taxon>Bacteria</taxon>
        <taxon>Pseudomonadati</taxon>
        <taxon>Bacteroidota</taxon>
        <taxon>Sphingobacteriia</taxon>
        <taxon>Sphingobacteriales</taxon>
        <taxon>Sphingobacteriaceae</taxon>
        <taxon>Mucilaginibacter</taxon>
    </lineage>
</organism>
<dbReference type="OrthoDB" id="787262at2"/>
<proteinExistence type="predicted"/>
<keyword evidence="2" id="KW-1185">Reference proteome</keyword>